<evidence type="ECO:0000313" key="1">
    <source>
        <dbReference type="EMBL" id="GAA0280837.1"/>
    </source>
</evidence>
<dbReference type="InterPro" id="IPR025361">
    <property type="entry name" value="DUF4265"/>
</dbReference>
<dbReference type="Pfam" id="PF14085">
    <property type="entry name" value="DUF4265"/>
    <property type="match status" value="1"/>
</dbReference>
<gene>
    <name evidence="1" type="ORF">GCM10009539_80950</name>
</gene>
<sequence>MKELGDGLFGVSCIPFCALGLAVNDTVALDPGGSRVTTLCAQSGHRVLRALLYPAPEPGLTAVRDGLTATGRRIGAAHEHHGDRFIVFDVGPGTHSAPLEQALMAGAQAQQLRWDWGDRIPFQVSGNG</sequence>
<dbReference type="RefSeq" id="WP_425558362.1">
    <property type="nucleotide sequence ID" value="NZ_BAAAGX010000043.1"/>
</dbReference>
<keyword evidence="2" id="KW-1185">Reference proteome</keyword>
<reference evidence="1 2" key="1">
    <citation type="journal article" date="2019" name="Int. J. Syst. Evol. Microbiol.">
        <title>The Global Catalogue of Microorganisms (GCM) 10K type strain sequencing project: providing services to taxonomists for standard genome sequencing and annotation.</title>
        <authorList>
            <consortium name="The Broad Institute Genomics Platform"/>
            <consortium name="The Broad Institute Genome Sequencing Center for Infectious Disease"/>
            <person name="Wu L."/>
            <person name="Ma J."/>
        </authorList>
    </citation>
    <scope>NUCLEOTIDE SEQUENCE [LARGE SCALE GENOMIC DNA]</scope>
    <source>
        <strain evidence="1 2">JCM 10425</strain>
    </source>
</reference>
<name>A0ABN0V8I2_9ACTN</name>
<proteinExistence type="predicted"/>
<evidence type="ECO:0000313" key="2">
    <source>
        <dbReference type="Proteomes" id="UP001500967"/>
    </source>
</evidence>
<dbReference type="Proteomes" id="UP001500967">
    <property type="component" value="Unassembled WGS sequence"/>
</dbReference>
<protein>
    <recommendedName>
        <fullName evidence="3">DUF4265 domain-containing protein</fullName>
    </recommendedName>
</protein>
<organism evidence="1 2">
    <name type="scientific">Cryptosporangium japonicum</name>
    <dbReference type="NCBI Taxonomy" id="80872"/>
    <lineage>
        <taxon>Bacteria</taxon>
        <taxon>Bacillati</taxon>
        <taxon>Actinomycetota</taxon>
        <taxon>Actinomycetes</taxon>
        <taxon>Cryptosporangiales</taxon>
        <taxon>Cryptosporangiaceae</taxon>
        <taxon>Cryptosporangium</taxon>
    </lineage>
</organism>
<dbReference type="EMBL" id="BAAAGX010000043">
    <property type="protein sequence ID" value="GAA0280837.1"/>
    <property type="molecule type" value="Genomic_DNA"/>
</dbReference>
<accession>A0ABN0V8I2</accession>
<evidence type="ECO:0008006" key="3">
    <source>
        <dbReference type="Google" id="ProtNLM"/>
    </source>
</evidence>
<comment type="caution">
    <text evidence="1">The sequence shown here is derived from an EMBL/GenBank/DDBJ whole genome shotgun (WGS) entry which is preliminary data.</text>
</comment>